<protein>
    <submittedName>
        <fullName evidence="1">Histone deacetylase</fullName>
    </submittedName>
</protein>
<evidence type="ECO:0000313" key="1">
    <source>
        <dbReference type="EMBL" id="KAI4839754.1"/>
    </source>
</evidence>
<reference evidence="1" key="1">
    <citation type="submission" date="2022-06" db="EMBL/GenBank/DDBJ databases">
        <title>The First Complete Genome of the Simian Malaria Parasite Plasmodium brasilianum.</title>
        <authorList>
            <person name="Bajic M."/>
            <person name="Ravishankar S."/>
        </authorList>
    </citation>
    <scope>NUCLEOTIDE SEQUENCE</scope>
    <source>
        <strain evidence="1">Bolivian I</strain>
    </source>
</reference>
<name>A0ACB9YDN0_PLABR</name>
<keyword evidence="2" id="KW-1185">Reference proteome</keyword>
<dbReference type="Proteomes" id="UP001056978">
    <property type="component" value="Chromosome 6"/>
</dbReference>
<comment type="caution">
    <text evidence="1">The sequence shown here is derived from an EMBL/GenBank/DDBJ whole genome shotgun (WGS) entry which is preliminary data.</text>
</comment>
<accession>A0ACB9YDN0</accession>
<gene>
    <name evidence="1" type="ORF">MKS88_001655</name>
</gene>
<dbReference type="EMBL" id="CM043774">
    <property type="protein sequence ID" value="KAI4839754.1"/>
    <property type="molecule type" value="Genomic_DNA"/>
</dbReference>
<evidence type="ECO:0000313" key="2">
    <source>
        <dbReference type="Proteomes" id="UP001056978"/>
    </source>
</evidence>
<proteinExistence type="predicted"/>
<sequence length="137" mass="15940">MGDDEYISIYKNVLKDIEKGEVNGEQKTDQKMDQKMEKKKERKKGELQEGEQREQQRTILFYLSGVDISVDDDLGLLNISDEGIYNRDYFTYQMAIKKKLPIVTVFSGGYNECDKTLAQKHILTFRTSTVVWNSLNK</sequence>
<organism evidence="1 2">
    <name type="scientific">Plasmodium brasilianum</name>
    <dbReference type="NCBI Taxonomy" id="5824"/>
    <lineage>
        <taxon>Eukaryota</taxon>
        <taxon>Sar</taxon>
        <taxon>Alveolata</taxon>
        <taxon>Apicomplexa</taxon>
        <taxon>Aconoidasida</taxon>
        <taxon>Haemosporida</taxon>
        <taxon>Plasmodiidae</taxon>
        <taxon>Plasmodium</taxon>
        <taxon>Plasmodium (Plasmodium)</taxon>
    </lineage>
</organism>